<feature type="compositionally biased region" description="Polar residues" evidence="1">
    <location>
        <begin position="537"/>
        <end position="555"/>
    </location>
</feature>
<organism evidence="2 3">
    <name type="scientific">Pleodorina starrii</name>
    <dbReference type="NCBI Taxonomy" id="330485"/>
    <lineage>
        <taxon>Eukaryota</taxon>
        <taxon>Viridiplantae</taxon>
        <taxon>Chlorophyta</taxon>
        <taxon>core chlorophytes</taxon>
        <taxon>Chlorophyceae</taxon>
        <taxon>CS clade</taxon>
        <taxon>Chlamydomonadales</taxon>
        <taxon>Volvocaceae</taxon>
        <taxon>Pleodorina</taxon>
    </lineage>
</organism>
<dbReference type="Proteomes" id="UP001165080">
    <property type="component" value="Unassembled WGS sequence"/>
</dbReference>
<dbReference type="EMBL" id="BRXU01000017">
    <property type="protein sequence ID" value="GLC56840.1"/>
    <property type="molecule type" value="Genomic_DNA"/>
</dbReference>
<gene>
    <name evidence="2" type="primary">PLEST009628</name>
    <name evidence="2" type="ORF">PLESTB_001154800</name>
</gene>
<feature type="region of interest" description="Disordered" evidence="1">
    <location>
        <begin position="596"/>
        <end position="615"/>
    </location>
</feature>
<reference evidence="2 3" key="1">
    <citation type="journal article" date="2023" name="Commun. Biol.">
        <title>Reorganization of the ancestral sex-determining regions during the evolution of trioecy in Pleodorina starrii.</title>
        <authorList>
            <person name="Takahashi K."/>
            <person name="Suzuki S."/>
            <person name="Kawai-Toyooka H."/>
            <person name="Yamamoto K."/>
            <person name="Hamaji T."/>
            <person name="Ootsuki R."/>
            <person name="Yamaguchi H."/>
            <person name="Kawachi M."/>
            <person name="Higashiyama T."/>
            <person name="Nozaki H."/>
        </authorList>
    </citation>
    <scope>NUCLEOTIDE SEQUENCE [LARGE SCALE GENOMIC DNA]</scope>
    <source>
        <strain evidence="2 3">NIES-4479</strain>
    </source>
</reference>
<dbReference type="AlphaFoldDB" id="A0A9W6BS01"/>
<name>A0A9W6BS01_9CHLO</name>
<evidence type="ECO:0000313" key="3">
    <source>
        <dbReference type="Proteomes" id="UP001165080"/>
    </source>
</evidence>
<feature type="compositionally biased region" description="Low complexity" evidence="1">
    <location>
        <begin position="364"/>
        <end position="385"/>
    </location>
</feature>
<sequence length="799" mass="84473">MVTTDTALFRNIFLRFEQASPKVIPVSSPTLNITIITPLNASLSGQPVVTWEASAECTTQPTLYNSVADLRGRRWGIVGEGSAVSPQGPADSSCAYKDAAGAPVFSWETAPRCLATPSVLTATSDDQGRLWGSQFGLSCAFKAADSDRPLYDFLTAPACASAPEPVTSEADASGRLWGWELGRECAFKLADNTPLRLSSGSANMSDVEAASPTEMVARGAVPTAASISWRASPRCTAAPSKFNSVMDSRGRLWGFELNASCAFKDDGSVPVFDWVTAPRCLGDIEAEDSRVDASGRLWGFEAGSACAFKDMQQQPLRLWTTAPRCSAAPTLDTAVPDESGRLWGWVSNISCAYRDDNGGAVTFPPSAAGDAASQAPTATAPSQSPLNSSTRRSDANRRAALAGMRGSRTSASLRGAAAAAASLPEAPAGMQSATGARAHQQHHRGNVMRTPRGDTKVAARPHAQQQQQQHHHNRRMLDDFASSYPSCKNWPAPANAQPDYYGRYWSAEGGSSCVYRDGSGKAATLWDIVPACSPAATMQSTDGQGRANPTTSNSKADNKGRLWGWENSRSCAFKGSSTGGTAGITVTAAATVAPSGTPAAASSTASASSSAAPSNYATGDIHTAPSCSGSPTMDTSQPDDVGYLWGWQDGRACVFRGSDSNVLYYAALITGDWSAQPGYVPKATSKSGWFDAPRCSNPPTWDAKPDSEGRLWGYESGHGCVFRDARGYPLFYSDLQSGNVAEYYNKGSLWDNAPRCPDSPSWSTARADNYGRLWGFDTGAQATCAYKDVAGQPIYPPKM</sequence>
<feature type="region of interest" description="Disordered" evidence="1">
    <location>
        <begin position="364"/>
        <end position="474"/>
    </location>
</feature>
<protein>
    <submittedName>
        <fullName evidence="2">Uncharacterized protein</fullName>
    </submittedName>
</protein>
<comment type="caution">
    <text evidence="2">The sequence shown here is derived from an EMBL/GenBank/DDBJ whole genome shotgun (WGS) entry which is preliminary data.</text>
</comment>
<proteinExistence type="predicted"/>
<keyword evidence="3" id="KW-1185">Reference proteome</keyword>
<accession>A0A9W6BS01</accession>
<feature type="compositionally biased region" description="Low complexity" evidence="1">
    <location>
        <begin position="596"/>
        <end position="614"/>
    </location>
</feature>
<evidence type="ECO:0000313" key="2">
    <source>
        <dbReference type="EMBL" id="GLC56840.1"/>
    </source>
</evidence>
<evidence type="ECO:0000256" key="1">
    <source>
        <dbReference type="SAM" id="MobiDB-lite"/>
    </source>
</evidence>
<feature type="region of interest" description="Disordered" evidence="1">
    <location>
        <begin position="537"/>
        <end position="562"/>
    </location>
</feature>
<feature type="compositionally biased region" description="Low complexity" evidence="1">
    <location>
        <begin position="406"/>
        <end position="428"/>
    </location>
</feature>